<protein>
    <recommendedName>
        <fullName evidence="3">CCHC-type domain-containing protein</fullName>
    </recommendedName>
</protein>
<feature type="region of interest" description="Disordered" evidence="2">
    <location>
        <begin position="330"/>
        <end position="370"/>
    </location>
</feature>
<dbReference type="Proteomes" id="UP000813463">
    <property type="component" value="Chromosome 4"/>
</dbReference>
<dbReference type="PROSITE" id="PS50158">
    <property type="entry name" value="ZF_CCHC"/>
    <property type="match status" value="1"/>
</dbReference>
<keyword evidence="1" id="KW-0863">Zinc-finger</keyword>
<dbReference type="AlphaFoldDB" id="A0A9R0I1U1"/>
<dbReference type="Pfam" id="PF14392">
    <property type="entry name" value="zf-CCHC_4"/>
    <property type="match status" value="1"/>
</dbReference>
<dbReference type="GO" id="GO:0008270">
    <property type="term" value="F:zinc ion binding"/>
    <property type="evidence" value="ECO:0007669"/>
    <property type="project" value="UniProtKB-KW"/>
</dbReference>
<dbReference type="KEGG" id="soe:110780919"/>
<evidence type="ECO:0000313" key="5">
    <source>
        <dbReference type="RefSeq" id="XP_021840918.2"/>
    </source>
</evidence>
<dbReference type="InterPro" id="IPR025836">
    <property type="entry name" value="Zn_knuckle_CX2CX4HX4C"/>
</dbReference>
<sequence>MADDLTEIYGRLAINNDEEEVLDLGSIVTEENDDKVALMLVGRLLTDRPFNVDAFQRTIIQSWAMTGKAVVRSIGPNLFAFQFFHWRDKEKVILGGPWCFDNQLLILSEVTGDEQPTEVALNFSPFWVRIRNLPFNCRTNAHVKAVAGCLGAVLEVEDDDVGIDKDRRVRVLLDVRKPLRREKTIKNKRGMDVVVEFRYERLPFFCFLCGIMGHGERDCSVVTEEGREEGYKWGVCLRASPRKGRTQQVAEVESLKAAKKVLFVAKNMMGEKGSTDSDGKGTKSVREEQVEGIQISKKNAMVNREVDEGEKSITNHVGRGREDTIVGVIAEGVQERGSTNKSSTEKDSGRRGANGEEVQEEVQSVEERGSAVSSMAFNIGQLGSKRGKIRKMKRIGEGGSIGGGGGVKQAAGGLTGGENEKDGGRTCIKKVGGGDTTGNYYHGAGEKRKGCMDGNDVVMSERCDVDRNVKLVFLGSEYNAGSQVAEIGSGQSREGQ</sequence>
<accession>A0A9R0I1U1</accession>
<dbReference type="PANTHER" id="PTHR31286">
    <property type="entry name" value="GLYCINE-RICH CELL WALL STRUCTURAL PROTEIN 1.8-LIKE"/>
    <property type="match status" value="1"/>
</dbReference>
<evidence type="ECO:0000313" key="4">
    <source>
        <dbReference type="Proteomes" id="UP000813463"/>
    </source>
</evidence>
<dbReference type="InterPro" id="IPR001878">
    <property type="entry name" value="Znf_CCHC"/>
</dbReference>
<dbReference type="Pfam" id="PF14111">
    <property type="entry name" value="DUF4283"/>
    <property type="match status" value="1"/>
</dbReference>
<evidence type="ECO:0000259" key="3">
    <source>
        <dbReference type="PROSITE" id="PS50158"/>
    </source>
</evidence>
<dbReference type="RefSeq" id="XP_021840918.2">
    <property type="nucleotide sequence ID" value="XM_021985226.2"/>
</dbReference>
<feature type="compositionally biased region" description="Basic and acidic residues" evidence="2">
    <location>
        <begin position="343"/>
        <end position="354"/>
    </location>
</feature>
<evidence type="ECO:0000256" key="1">
    <source>
        <dbReference type="PROSITE-ProRule" id="PRU00047"/>
    </source>
</evidence>
<dbReference type="InterPro" id="IPR025558">
    <property type="entry name" value="DUF4283"/>
</dbReference>
<dbReference type="PANTHER" id="PTHR31286:SF153">
    <property type="entry name" value="DUF4283 DOMAIN PROTEIN"/>
    <property type="match status" value="1"/>
</dbReference>
<name>A0A9R0I1U1_SPIOL</name>
<organism evidence="4 5">
    <name type="scientific">Spinacia oleracea</name>
    <name type="common">Spinach</name>
    <dbReference type="NCBI Taxonomy" id="3562"/>
    <lineage>
        <taxon>Eukaryota</taxon>
        <taxon>Viridiplantae</taxon>
        <taxon>Streptophyta</taxon>
        <taxon>Embryophyta</taxon>
        <taxon>Tracheophyta</taxon>
        <taxon>Spermatophyta</taxon>
        <taxon>Magnoliopsida</taxon>
        <taxon>eudicotyledons</taxon>
        <taxon>Gunneridae</taxon>
        <taxon>Pentapetalae</taxon>
        <taxon>Caryophyllales</taxon>
        <taxon>Chenopodiaceae</taxon>
        <taxon>Chenopodioideae</taxon>
        <taxon>Anserineae</taxon>
        <taxon>Spinacia</taxon>
    </lineage>
</organism>
<dbReference type="GeneID" id="110780919"/>
<keyword evidence="1" id="KW-0479">Metal-binding</keyword>
<reference evidence="5" key="2">
    <citation type="submission" date="2025-08" db="UniProtKB">
        <authorList>
            <consortium name="RefSeq"/>
        </authorList>
    </citation>
    <scope>IDENTIFICATION</scope>
    <source>
        <tissue evidence="5">Leaf</tissue>
    </source>
</reference>
<dbReference type="InterPro" id="IPR040256">
    <property type="entry name" value="At4g02000-like"/>
</dbReference>
<proteinExistence type="predicted"/>
<keyword evidence="4" id="KW-1185">Reference proteome</keyword>
<feature type="domain" description="CCHC-type" evidence="3">
    <location>
        <begin position="206"/>
        <end position="219"/>
    </location>
</feature>
<gene>
    <name evidence="5" type="primary">LOC110780919</name>
</gene>
<reference evidence="4" key="1">
    <citation type="journal article" date="2021" name="Nat. Commun.">
        <title>Genomic analyses provide insights into spinach domestication and the genetic basis of agronomic traits.</title>
        <authorList>
            <person name="Cai X."/>
            <person name="Sun X."/>
            <person name="Xu C."/>
            <person name="Sun H."/>
            <person name="Wang X."/>
            <person name="Ge C."/>
            <person name="Zhang Z."/>
            <person name="Wang Q."/>
            <person name="Fei Z."/>
            <person name="Jiao C."/>
            <person name="Wang Q."/>
        </authorList>
    </citation>
    <scope>NUCLEOTIDE SEQUENCE [LARGE SCALE GENOMIC DNA]</scope>
    <source>
        <strain evidence="4">cv. Varoflay</strain>
    </source>
</reference>
<evidence type="ECO:0000256" key="2">
    <source>
        <dbReference type="SAM" id="MobiDB-lite"/>
    </source>
</evidence>
<keyword evidence="1" id="KW-0862">Zinc</keyword>
<dbReference type="GO" id="GO:0003676">
    <property type="term" value="F:nucleic acid binding"/>
    <property type="evidence" value="ECO:0007669"/>
    <property type="project" value="InterPro"/>
</dbReference>